<feature type="transmembrane region" description="Helical" evidence="7">
    <location>
        <begin position="285"/>
        <end position="304"/>
    </location>
</feature>
<evidence type="ECO:0000256" key="5">
    <source>
        <dbReference type="ARBA" id="ARBA00023180"/>
    </source>
</evidence>
<evidence type="ECO:0000256" key="6">
    <source>
        <dbReference type="SAM" id="MobiDB-lite"/>
    </source>
</evidence>
<reference evidence="9" key="1">
    <citation type="journal article" date="2007" name="Science">
        <title>The Fusarium graminearum genome reveals a link between localized polymorphism and pathogen specialization.</title>
        <authorList>
            <person name="Cuomo C.A."/>
            <person name="Gueldener U."/>
            <person name="Xu J.-R."/>
            <person name="Trail F."/>
            <person name="Turgeon B.G."/>
            <person name="Di Pietro A."/>
            <person name="Walton J.D."/>
            <person name="Ma L.-J."/>
            <person name="Baker S.E."/>
            <person name="Rep M."/>
            <person name="Adam G."/>
            <person name="Antoniw J."/>
            <person name="Baldwin T."/>
            <person name="Calvo S.E."/>
            <person name="Chang Y.-L."/>
            <person name="DeCaprio D."/>
            <person name="Gale L.R."/>
            <person name="Gnerre S."/>
            <person name="Goswami R.S."/>
            <person name="Hammond-Kosack K."/>
            <person name="Harris L.J."/>
            <person name="Hilburn K."/>
            <person name="Kennell J.C."/>
            <person name="Kroken S."/>
            <person name="Magnuson J.K."/>
            <person name="Mannhaupt G."/>
            <person name="Mauceli E.W."/>
            <person name="Mewes H.-W."/>
            <person name="Mitterbauer R."/>
            <person name="Muehlbauer G."/>
            <person name="Muensterkoetter M."/>
            <person name="Nelson D."/>
            <person name="O'Donnell K."/>
            <person name="Ouellet T."/>
            <person name="Qi W."/>
            <person name="Quesneville H."/>
            <person name="Roncero M.I.G."/>
            <person name="Seong K.-Y."/>
            <person name="Tetko I.V."/>
            <person name="Urban M."/>
            <person name="Waalwijk C."/>
            <person name="Ward T.J."/>
            <person name="Yao J."/>
            <person name="Birren B.W."/>
            <person name="Kistler H.C."/>
        </authorList>
    </citation>
    <scope>NUCLEOTIDE SEQUENCE [LARGE SCALE GENOMIC DNA]</scope>
    <source>
        <strain evidence="9">PH-1 / ATCC MYA-4620 / FGSC 9075 / NRRL 31084</strain>
    </source>
</reference>
<evidence type="ECO:0000259" key="8">
    <source>
        <dbReference type="PROSITE" id="PS50850"/>
    </source>
</evidence>
<evidence type="ECO:0000256" key="7">
    <source>
        <dbReference type="SAM" id="Phobius"/>
    </source>
</evidence>
<feature type="region of interest" description="Disordered" evidence="6">
    <location>
        <begin position="612"/>
        <end position="640"/>
    </location>
</feature>
<dbReference type="InterPro" id="IPR036259">
    <property type="entry name" value="MFS_trans_sf"/>
</dbReference>
<feature type="transmembrane region" description="Helical" evidence="7">
    <location>
        <begin position="160"/>
        <end position="185"/>
    </location>
</feature>
<dbReference type="GO" id="GO:0022857">
    <property type="term" value="F:transmembrane transporter activity"/>
    <property type="evidence" value="ECO:0007669"/>
    <property type="project" value="InterPro"/>
</dbReference>
<dbReference type="Pfam" id="PF07690">
    <property type="entry name" value="MFS_1"/>
    <property type="match status" value="1"/>
</dbReference>
<feature type="transmembrane region" description="Helical" evidence="7">
    <location>
        <begin position="431"/>
        <end position="450"/>
    </location>
</feature>
<accession>A0A098DSB4</accession>
<dbReference type="Gene3D" id="1.20.1250.20">
    <property type="entry name" value="MFS general substrate transporter like domains"/>
    <property type="match status" value="1"/>
</dbReference>
<reference evidence="9" key="3">
    <citation type="submission" date="2017-01" db="UniProtKB">
        <authorList>
            <consortium name="EnsemblFungi"/>
        </authorList>
    </citation>
    <scope>IDENTIFICATION</scope>
    <source>
        <strain evidence="9">PH-1 / ATCC MYA-4620 / FGSC 9075 / NRRL 31084</strain>
    </source>
</reference>
<evidence type="ECO:0000256" key="1">
    <source>
        <dbReference type="ARBA" id="ARBA00004141"/>
    </source>
</evidence>
<feature type="compositionally biased region" description="Polar residues" evidence="6">
    <location>
        <begin position="31"/>
        <end position="43"/>
    </location>
</feature>
<evidence type="ECO:0000256" key="3">
    <source>
        <dbReference type="ARBA" id="ARBA00022989"/>
    </source>
</evidence>
<keyword evidence="3 7" id="KW-1133">Transmembrane helix</keyword>
<dbReference type="InterPro" id="IPR020846">
    <property type="entry name" value="MFS_dom"/>
</dbReference>
<dbReference type="CDD" id="cd17323">
    <property type="entry name" value="MFS_Tpo1_MDR_like"/>
    <property type="match status" value="1"/>
</dbReference>
<feature type="transmembrane region" description="Helical" evidence="7">
    <location>
        <begin position="316"/>
        <end position="341"/>
    </location>
</feature>
<feature type="transmembrane region" description="Helical" evidence="7">
    <location>
        <begin position="261"/>
        <end position="278"/>
    </location>
</feature>
<dbReference type="AlphaFoldDB" id="A0A098DSB4"/>
<comment type="subcellular location">
    <subcellularLocation>
        <location evidence="1">Membrane</location>
        <topology evidence="1">Multi-pass membrane protein</topology>
    </subcellularLocation>
</comment>
<feature type="compositionally biased region" description="Basic and acidic residues" evidence="6">
    <location>
        <begin position="122"/>
        <end position="135"/>
    </location>
</feature>
<dbReference type="FunFam" id="1.20.1250.20:FF:000011">
    <property type="entry name" value="MFS multidrug transporter, putative"/>
    <property type="match status" value="1"/>
</dbReference>
<feature type="compositionally biased region" description="Basic and acidic residues" evidence="6">
    <location>
        <begin position="73"/>
        <end position="86"/>
    </location>
</feature>
<keyword evidence="5" id="KW-0325">Glycoprotein</keyword>
<feature type="transmembrane region" description="Helical" evidence="7">
    <location>
        <begin position="386"/>
        <end position="411"/>
    </location>
</feature>
<evidence type="ECO:0000313" key="9">
    <source>
        <dbReference type="EnsemblFungi" id="CEF84756"/>
    </source>
</evidence>
<keyword evidence="2 7" id="KW-0812">Transmembrane</keyword>
<dbReference type="InterPro" id="IPR011701">
    <property type="entry name" value="MFS"/>
</dbReference>
<dbReference type="EnsemblFungi" id="CEF84756">
    <property type="protein sequence ID" value="CEF84756"/>
    <property type="gene ID" value="FGRRES_17257_M"/>
</dbReference>
<feature type="transmembrane region" description="Helical" evidence="7">
    <location>
        <begin position="498"/>
        <end position="519"/>
    </location>
</feature>
<evidence type="ECO:0000256" key="2">
    <source>
        <dbReference type="ARBA" id="ARBA00022692"/>
    </source>
</evidence>
<feature type="transmembrane region" description="Helical" evidence="7">
    <location>
        <begin position="564"/>
        <end position="584"/>
    </location>
</feature>
<feature type="region of interest" description="Disordered" evidence="6">
    <location>
        <begin position="23"/>
        <end position="90"/>
    </location>
</feature>
<accession>A0A0E0SE93</accession>
<sequence length="640" mass="71304">MILNSHFLISSYTLNQHPRVEYSTHTHKMDQPNSSRSSTTLENGTHPDEATFAPLNTHQSTMSRVRRSLSHSHSRDGSQKEHRDPDLDIDLPYRTLSANANLDEYRVEVPGGAIPGPVQPEEIARKSTNHEPGTERRYKLVTFTPGDPENPKNWSKAYKWWCTMCVALTCFVVAFCSSVITADIVGVTNDLNVSNELALASISLFVVGFGVGPMAFAPLSEIYGRRIIYGSTLFIAFIFIIPCAVAKNIETLLVCRAIDGIAFSAPMTLVGGTLADMWRNEERGVPMAAFSAAPFIGPAIGPLVGGFLSDAAGWRWLYWIQLILAFVVWILITFTVPETYAPTILARRARKLRAETGETDHVTEQELDLRPISERLRIFLIRPFQLLFGELIVCLISLYMSVLYGLLYMFFVAYPIVYQKGKGYSAGKTGLMFIPIAVGVLMSAFCAPFVNKHYLTLVKKHNGNPPAEVRLIPMMISCWCIPIGLFIFAWTSYSDLSWAGPAMGGFPVGFGFIFLYNSANNYLVDSYQHQAASALAAKTCIRSFWGAAVVLFTEQMYERLGDQWASSLLAFLGLACCAIPFMFWKYGAKIRERSKYAYAGEDESVDDIEKVKSHNASSGQVRNDSDDEDLRRARSYVSNP</sequence>
<dbReference type="PROSITE" id="PS50850">
    <property type="entry name" value="MFS"/>
    <property type="match status" value="1"/>
</dbReference>
<name>A0A098DSB4_GIBZE</name>
<protein>
    <recommendedName>
        <fullName evidence="8">Major facilitator superfamily (MFS) profile domain-containing protein</fullName>
    </recommendedName>
</protein>
<gene>
    <name evidence="9" type="primary">FG09697.1</name>
</gene>
<feature type="transmembrane region" description="Helical" evidence="7">
    <location>
        <begin position="197"/>
        <end position="216"/>
    </location>
</feature>
<organism evidence="9">
    <name type="scientific">Gibberella zeae (strain ATCC MYA-4620 / CBS 123657 / FGSC 9075 / NRRL 31084 / PH-1)</name>
    <name type="common">Wheat head blight fungus</name>
    <name type="synonym">Fusarium graminearum</name>
    <dbReference type="NCBI Taxonomy" id="229533"/>
    <lineage>
        <taxon>Eukaryota</taxon>
        <taxon>Fungi</taxon>
        <taxon>Dikarya</taxon>
        <taxon>Ascomycota</taxon>
        <taxon>Pezizomycotina</taxon>
        <taxon>Sordariomycetes</taxon>
        <taxon>Hypocreomycetidae</taxon>
        <taxon>Hypocreales</taxon>
        <taxon>Nectriaceae</taxon>
        <taxon>Fusarium</taxon>
    </lineage>
</organism>
<dbReference type="EMBL" id="HG970335">
    <property type="status" value="NOT_ANNOTATED_CDS"/>
    <property type="molecule type" value="Genomic_DNA"/>
</dbReference>
<evidence type="ECO:0000256" key="4">
    <source>
        <dbReference type="ARBA" id="ARBA00023136"/>
    </source>
</evidence>
<dbReference type="GO" id="GO:0005886">
    <property type="term" value="C:plasma membrane"/>
    <property type="evidence" value="ECO:0007669"/>
    <property type="project" value="TreeGrafter"/>
</dbReference>
<keyword evidence="4 7" id="KW-0472">Membrane</keyword>
<feature type="transmembrane region" description="Helical" evidence="7">
    <location>
        <begin position="471"/>
        <end position="492"/>
    </location>
</feature>
<dbReference type="PANTHER" id="PTHR23502">
    <property type="entry name" value="MAJOR FACILITATOR SUPERFAMILY"/>
    <property type="match status" value="1"/>
</dbReference>
<feature type="domain" description="Major facilitator superfamily (MFS) profile" evidence="8">
    <location>
        <begin position="162"/>
        <end position="640"/>
    </location>
</feature>
<feature type="region of interest" description="Disordered" evidence="6">
    <location>
        <begin position="108"/>
        <end position="135"/>
    </location>
</feature>
<proteinExistence type="predicted"/>
<dbReference type="SUPFAM" id="SSF103473">
    <property type="entry name" value="MFS general substrate transporter"/>
    <property type="match status" value="1"/>
</dbReference>
<reference evidence="9" key="2">
    <citation type="journal article" date="2010" name="Nature">
        <title>Comparative genomics reveals mobile pathogenicity chromosomes in Fusarium.</title>
        <authorList>
            <person name="Ma L.J."/>
            <person name="van der Does H.C."/>
            <person name="Borkovich K.A."/>
            <person name="Coleman J.J."/>
            <person name="Daboussi M.J."/>
            <person name="Di Pietro A."/>
            <person name="Dufresne M."/>
            <person name="Freitag M."/>
            <person name="Grabherr M."/>
            <person name="Henrissat B."/>
            <person name="Houterman P.M."/>
            <person name="Kang S."/>
            <person name="Shim W.B."/>
            <person name="Woloshuk C."/>
            <person name="Xie X."/>
            <person name="Xu J.R."/>
            <person name="Antoniw J."/>
            <person name="Baker S.E."/>
            <person name="Bluhm B.H."/>
            <person name="Breakspear A."/>
            <person name="Brown D.W."/>
            <person name="Butchko R.A."/>
            <person name="Chapman S."/>
            <person name="Coulson R."/>
            <person name="Coutinho P.M."/>
            <person name="Danchin E.G."/>
            <person name="Diener A."/>
            <person name="Gale L.R."/>
            <person name="Gardiner D.M."/>
            <person name="Goff S."/>
            <person name="Hammond-Kosack K.E."/>
            <person name="Hilburn K."/>
            <person name="Hua-Van A."/>
            <person name="Jonkers W."/>
            <person name="Kazan K."/>
            <person name="Kodira C.D."/>
            <person name="Koehrsen M."/>
            <person name="Kumar L."/>
            <person name="Lee Y.H."/>
            <person name="Li L."/>
            <person name="Manners J.M."/>
            <person name="Miranda-Saavedra D."/>
            <person name="Mukherjee M."/>
            <person name="Park G."/>
            <person name="Park J."/>
            <person name="Park S.Y."/>
            <person name="Proctor R.H."/>
            <person name="Regev A."/>
            <person name="Ruiz-Roldan M.C."/>
            <person name="Sain D."/>
            <person name="Sakthikumar S."/>
            <person name="Sykes S."/>
            <person name="Schwartz D.C."/>
            <person name="Turgeon B.G."/>
            <person name="Wapinski I."/>
            <person name="Yoder O."/>
            <person name="Young S."/>
            <person name="Zeng Q."/>
            <person name="Zhou S."/>
            <person name="Galagan J."/>
            <person name="Cuomo C.A."/>
            <person name="Kistler H.C."/>
            <person name="Rep M."/>
        </authorList>
    </citation>
    <scope>GENOME REANNOTATION</scope>
    <source>
        <strain evidence="9">PH-1 / ATCC MYA-4620 / FGSC 9075 / NRRL 31084</strain>
    </source>
</reference>
<dbReference type="PANTHER" id="PTHR23502:SF48">
    <property type="entry name" value="MULTIDRUG TRANSPORTER, PUTATIVE (AFU_ORTHOLOGUE AFUA_5G02700)-RELATED"/>
    <property type="match status" value="1"/>
</dbReference>
<feature type="transmembrane region" description="Helical" evidence="7">
    <location>
        <begin position="228"/>
        <end position="249"/>
    </location>
</feature>
<feature type="transmembrane region" description="Helical" evidence="7">
    <location>
        <begin position="531"/>
        <end position="552"/>
    </location>
</feature>